<gene>
    <name evidence="1" type="ORF">ANN_18330</name>
</gene>
<dbReference type="EMBL" id="JAJSOF020000023">
    <property type="protein sequence ID" value="KAJ4435714.1"/>
    <property type="molecule type" value="Genomic_DNA"/>
</dbReference>
<comment type="caution">
    <text evidence="1">The sequence shown here is derived from an EMBL/GenBank/DDBJ whole genome shotgun (WGS) entry which is preliminary data.</text>
</comment>
<protein>
    <submittedName>
        <fullName evidence="1">Uncharacterized protein</fullName>
    </submittedName>
</protein>
<accession>A0ABQ8SNG5</accession>
<name>A0ABQ8SNG5_PERAM</name>
<keyword evidence="2" id="KW-1185">Reference proteome</keyword>
<evidence type="ECO:0000313" key="1">
    <source>
        <dbReference type="EMBL" id="KAJ4435714.1"/>
    </source>
</evidence>
<sequence length="348" mass="39963">MQSLGGNLDLVTPLVSSQKSKEKVSRNNHSHEITNVYDILYVLMLYPLSHTGYHPGVGQNRLRLSSNSWVPSSGRLLHYGIDVYERGFSKLRPWRISPERQWQFFASCFPIVSFQDLVMFHGSLGPLTCPRDFFLCEYLKARVYEDKPRILDELKDTKSTLAWTPRPGTLGITPELKLAHSPCYSFGYDVWINFENETQDRQEWRNAICEREGKDSGFSYDLLDGVRTTFGGMVLRDQPGEYCRRNGRTYYEHCGILCIFEGRLHRDGVGSTLEILICRLESDEKFDVIQVHGWTTRAHKVLKNLEREKDRRSQLQQLQVVCSSLQNSSLSQCALAAHAGGHDIYSMI</sequence>
<evidence type="ECO:0000313" key="2">
    <source>
        <dbReference type="Proteomes" id="UP001148838"/>
    </source>
</evidence>
<reference evidence="1 2" key="1">
    <citation type="journal article" date="2022" name="Allergy">
        <title>Genome assembly and annotation of Periplaneta americana reveal a comprehensive cockroach allergen profile.</title>
        <authorList>
            <person name="Wang L."/>
            <person name="Xiong Q."/>
            <person name="Saelim N."/>
            <person name="Wang L."/>
            <person name="Nong W."/>
            <person name="Wan A.T."/>
            <person name="Shi M."/>
            <person name="Liu X."/>
            <person name="Cao Q."/>
            <person name="Hui J.H.L."/>
            <person name="Sookrung N."/>
            <person name="Leung T.F."/>
            <person name="Tungtrongchitr A."/>
            <person name="Tsui S.K.W."/>
        </authorList>
    </citation>
    <scope>NUCLEOTIDE SEQUENCE [LARGE SCALE GENOMIC DNA]</scope>
    <source>
        <strain evidence="1">PWHHKU_190912</strain>
    </source>
</reference>
<organism evidence="1 2">
    <name type="scientific">Periplaneta americana</name>
    <name type="common">American cockroach</name>
    <name type="synonym">Blatta americana</name>
    <dbReference type="NCBI Taxonomy" id="6978"/>
    <lineage>
        <taxon>Eukaryota</taxon>
        <taxon>Metazoa</taxon>
        <taxon>Ecdysozoa</taxon>
        <taxon>Arthropoda</taxon>
        <taxon>Hexapoda</taxon>
        <taxon>Insecta</taxon>
        <taxon>Pterygota</taxon>
        <taxon>Neoptera</taxon>
        <taxon>Polyneoptera</taxon>
        <taxon>Dictyoptera</taxon>
        <taxon>Blattodea</taxon>
        <taxon>Blattoidea</taxon>
        <taxon>Blattidae</taxon>
        <taxon>Blattinae</taxon>
        <taxon>Periplaneta</taxon>
    </lineage>
</organism>
<proteinExistence type="predicted"/>
<dbReference type="Proteomes" id="UP001148838">
    <property type="component" value="Unassembled WGS sequence"/>
</dbReference>